<evidence type="ECO:0000256" key="9">
    <source>
        <dbReference type="ARBA" id="ARBA00049893"/>
    </source>
</evidence>
<keyword evidence="5" id="KW-0378">Hydrolase</keyword>
<dbReference type="GO" id="GO:0016787">
    <property type="term" value="F:hydrolase activity"/>
    <property type="evidence" value="ECO:0007669"/>
    <property type="project" value="UniProtKB-KW"/>
</dbReference>
<keyword evidence="3" id="KW-0808">Transferase</keyword>
<comment type="catalytic activity">
    <reaction evidence="1">
        <text>inosine + phosphate = alpha-D-ribose 1-phosphate + hypoxanthine</text>
        <dbReference type="Rhea" id="RHEA:27646"/>
        <dbReference type="ChEBI" id="CHEBI:17368"/>
        <dbReference type="ChEBI" id="CHEBI:17596"/>
        <dbReference type="ChEBI" id="CHEBI:43474"/>
        <dbReference type="ChEBI" id="CHEBI:57720"/>
        <dbReference type="EC" id="2.4.2.1"/>
    </reaction>
    <physiologicalReaction direction="left-to-right" evidence="1">
        <dbReference type="Rhea" id="RHEA:27647"/>
    </physiologicalReaction>
</comment>
<evidence type="ECO:0000313" key="10">
    <source>
        <dbReference type="EMBL" id="CAB4537512.1"/>
    </source>
</evidence>
<dbReference type="AlphaFoldDB" id="A0A6J6BEW5"/>
<evidence type="ECO:0000256" key="4">
    <source>
        <dbReference type="ARBA" id="ARBA00022723"/>
    </source>
</evidence>
<reference evidence="10" key="1">
    <citation type="submission" date="2020-05" db="EMBL/GenBank/DDBJ databases">
        <authorList>
            <person name="Chiriac C."/>
            <person name="Salcher M."/>
            <person name="Ghai R."/>
            <person name="Kavagutti S V."/>
        </authorList>
    </citation>
    <scope>NUCLEOTIDE SEQUENCE</scope>
</reference>
<dbReference type="GO" id="GO:0017061">
    <property type="term" value="F:S-methyl-5-thioadenosine phosphorylase activity"/>
    <property type="evidence" value="ECO:0007669"/>
    <property type="project" value="UniProtKB-EC"/>
</dbReference>
<evidence type="ECO:0000256" key="8">
    <source>
        <dbReference type="ARBA" id="ARBA00048968"/>
    </source>
</evidence>
<organism evidence="10">
    <name type="scientific">freshwater metagenome</name>
    <dbReference type="NCBI Taxonomy" id="449393"/>
    <lineage>
        <taxon>unclassified sequences</taxon>
        <taxon>metagenomes</taxon>
        <taxon>ecological metagenomes</taxon>
    </lineage>
</organism>
<keyword evidence="6" id="KW-0862">Zinc</keyword>
<name>A0A6J6BEW5_9ZZZZ</name>
<evidence type="ECO:0000256" key="2">
    <source>
        <dbReference type="ARBA" id="ARBA00007353"/>
    </source>
</evidence>
<evidence type="ECO:0000256" key="1">
    <source>
        <dbReference type="ARBA" id="ARBA00000553"/>
    </source>
</evidence>
<proteinExistence type="inferred from homology"/>
<dbReference type="EMBL" id="CAEZSS010000001">
    <property type="protein sequence ID" value="CAB4537512.1"/>
    <property type="molecule type" value="Genomic_DNA"/>
</dbReference>
<dbReference type="InterPro" id="IPR038371">
    <property type="entry name" value="Cu_polyphenol_OxRdtase_sf"/>
</dbReference>
<evidence type="ECO:0000256" key="3">
    <source>
        <dbReference type="ARBA" id="ARBA00022679"/>
    </source>
</evidence>
<comment type="catalytic activity">
    <reaction evidence="7">
        <text>adenosine + H2O + H(+) = inosine + NH4(+)</text>
        <dbReference type="Rhea" id="RHEA:24408"/>
        <dbReference type="ChEBI" id="CHEBI:15377"/>
        <dbReference type="ChEBI" id="CHEBI:15378"/>
        <dbReference type="ChEBI" id="CHEBI:16335"/>
        <dbReference type="ChEBI" id="CHEBI:17596"/>
        <dbReference type="ChEBI" id="CHEBI:28938"/>
        <dbReference type="EC" id="3.5.4.4"/>
    </reaction>
    <physiologicalReaction direction="left-to-right" evidence="7">
        <dbReference type="Rhea" id="RHEA:24409"/>
    </physiologicalReaction>
</comment>
<dbReference type="PANTHER" id="PTHR30616">
    <property type="entry name" value="UNCHARACTERIZED PROTEIN YFIH"/>
    <property type="match status" value="1"/>
</dbReference>
<dbReference type="Gene3D" id="3.60.140.10">
    <property type="entry name" value="CNF1/YfiH-like putative cysteine hydrolases"/>
    <property type="match status" value="1"/>
</dbReference>
<dbReference type="InterPro" id="IPR011324">
    <property type="entry name" value="Cytotoxic_necrot_fac-like_cat"/>
</dbReference>
<protein>
    <submittedName>
        <fullName evidence="10">Unannotated protein</fullName>
    </submittedName>
</protein>
<comment type="catalytic activity">
    <reaction evidence="8">
        <text>adenosine + phosphate = alpha-D-ribose 1-phosphate + adenine</text>
        <dbReference type="Rhea" id="RHEA:27642"/>
        <dbReference type="ChEBI" id="CHEBI:16335"/>
        <dbReference type="ChEBI" id="CHEBI:16708"/>
        <dbReference type="ChEBI" id="CHEBI:43474"/>
        <dbReference type="ChEBI" id="CHEBI:57720"/>
        <dbReference type="EC" id="2.4.2.1"/>
    </reaction>
    <physiologicalReaction direction="left-to-right" evidence="8">
        <dbReference type="Rhea" id="RHEA:27643"/>
    </physiologicalReaction>
</comment>
<keyword evidence="4" id="KW-0479">Metal-binding</keyword>
<comment type="similarity">
    <text evidence="2">Belongs to the purine nucleoside phosphorylase YfiH/LACC1 family.</text>
</comment>
<dbReference type="PANTHER" id="PTHR30616:SF2">
    <property type="entry name" value="PURINE NUCLEOSIDE PHOSPHORYLASE LACC1"/>
    <property type="match status" value="1"/>
</dbReference>
<dbReference type="Pfam" id="PF02578">
    <property type="entry name" value="Cu-oxidase_4"/>
    <property type="match status" value="1"/>
</dbReference>
<dbReference type="SUPFAM" id="SSF64438">
    <property type="entry name" value="CNF1/YfiH-like putative cysteine hydrolases"/>
    <property type="match status" value="1"/>
</dbReference>
<gene>
    <name evidence="10" type="ORF">UFOPK1505_00011</name>
</gene>
<dbReference type="InterPro" id="IPR003730">
    <property type="entry name" value="Cu_polyphenol_OxRdtase"/>
</dbReference>
<evidence type="ECO:0000256" key="5">
    <source>
        <dbReference type="ARBA" id="ARBA00022801"/>
    </source>
</evidence>
<sequence>MARLLFTSRHFGSLANPLKSESAKQLSQLIGKPIYFMNQSHGNEIAVVDEMSSPSGAVFDGDGVVTDKANVALAVQVADCLPLLLHSKNVVAAVHVGRKGLLNKVALAALDQMKTMGASQITGVVGPHICGNCYEVDPEMYSQITKEHPATGGKNNYLNLFAGLKDQLNEIKITDLGMCTKENPDYFSHRADATLGRQVGVISL</sequence>
<evidence type="ECO:0000256" key="6">
    <source>
        <dbReference type="ARBA" id="ARBA00022833"/>
    </source>
</evidence>
<dbReference type="CDD" id="cd16833">
    <property type="entry name" value="YfiH"/>
    <property type="match status" value="1"/>
</dbReference>
<comment type="catalytic activity">
    <reaction evidence="9">
        <text>S-methyl-5'-thioadenosine + phosphate = 5-(methylsulfanyl)-alpha-D-ribose 1-phosphate + adenine</text>
        <dbReference type="Rhea" id="RHEA:11852"/>
        <dbReference type="ChEBI" id="CHEBI:16708"/>
        <dbReference type="ChEBI" id="CHEBI:17509"/>
        <dbReference type="ChEBI" id="CHEBI:43474"/>
        <dbReference type="ChEBI" id="CHEBI:58533"/>
        <dbReference type="EC" id="2.4.2.28"/>
    </reaction>
    <physiologicalReaction direction="left-to-right" evidence="9">
        <dbReference type="Rhea" id="RHEA:11853"/>
    </physiologicalReaction>
</comment>
<dbReference type="GO" id="GO:0005507">
    <property type="term" value="F:copper ion binding"/>
    <property type="evidence" value="ECO:0007669"/>
    <property type="project" value="TreeGrafter"/>
</dbReference>
<evidence type="ECO:0000256" key="7">
    <source>
        <dbReference type="ARBA" id="ARBA00047989"/>
    </source>
</evidence>
<accession>A0A6J6BEW5</accession>